<keyword evidence="2" id="KW-1185">Reference proteome</keyword>
<evidence type="ECO:0000313" key="1">
    <source>
        <dbReference type="EMBL" id="AIF54454.1"/>
    </source>
</evidence>
<dbReference type="Proteomes" id="UP000028563">
    <property type="component" value="Segment"/>
</dbReference>
<protein>
    <submittedName>
        <fullName evidence="1">Uncharacterized protein</fullName>
    </submittedName>
</protein>
<dbReference type="EMBL" id="KJ564038">
    <property type="protein sequence ID" value="AIF54454.1"/>
    <property type="molecule type" value="Genomic_DNA"/>
</dbReference>
<dbReference type="OrthoDB" id="16603at10239"/>
<organism evidence="1 2">
    <name type="scientific">Lactobacillus phage Ld3</name>
    <dbReference type="NCBI Taxonomy" id="1500735"/>
    <lineage>
        <taxon>Viruses</taxon>
        <taxon>Duplodnaviria</taxon>
        <taxon>Heunggongvirae</taxon>
        <taxon>Uroviricota</taxon>
        <taxon>Caudoviricetes</taxon>
        <taxon>Cequinquevirus</taxon>
        <taxon>Cequinquevirus Ld3</taxon>
    </lineage>
</organism>
<evidence type="ECO:0000313" key="2">
    <source>
        <dbReference type="Proteomes" id="UP000028563"/>
    </source>
</evidence>
<gene>
    <name evidence="1" type="ORF">LDB3_029</name>
</gene>
<name>A0A075KJL4_9CAUD</name>
<sequence length="95" mass="11359">MSKSIISNERRCVICGTTLNLHRHHVFYGVGNRPKAETWGCWVYLCARHHNMSDDGVHFNHELDLSLKKYVQTEFEKKYSHEKYMEIFGRNWLDD</sequence>
<dbReference type="KEGG" id="vg:22110025"/>
<dbReference type="RefSeq" id="YP_009098738.1">
    <property type="nucleotide sequence ID" value="NC_025421.1"/>
</dbReference>
<reference evidence="1 2" key="1">
    <citation type="journal article" date="2014" name="Appl. Environ. Microbiol.">
        <title>Molecular Characterization of Three Lactobacillus delbrueckii subsp. bulgaricus Phages.</title>
        <authorList>
            <person name="Casey E."/>
            <person name="Mahony J."/>
            <person name="O'Connell-Motherway M."/>
            <person name="Bottacini F."/>
            <person name="Cornelissen A."/>
            <person name="Neve H."/>
            <person name="Heller K.J."/>
            <person name="Noben J.P."/>
            <person name="Dal Bello F."/>
            <person name="van Sinderen D."/>
        </authorList>
    </citation>
    <scope>NUCLEOTIDE SEQUENCE [LARGE SCALE GENOMIC DNA]</scope>
</reference>
<accession>A0A075KJL4</accession>
<proteinExistence type="predicted"/>
<dbReference type="GeneID" id="22110025"/>